<dbReference type="Proteomes" id="UP000239477">
    <property type="component" value="Chromosome"/>
</dbReference>
<evidence type="ECO:0000256" key="1">
    <source>
        <dbReference type="SAM" id="MobiDB-lite"/>
    </source>
</evidence>
<sequence length="62" mass="6769">MKNMAFAGVLLALVLSGCSYMDSHRSDGSHATRATHSDPANYHRSNFGEPDNEPFQGVYPGR</sequence>
<dbReference type="AlphaFoldDB" id="A0A2S0I7X1"/>
<proteinExistence type="predicted"/>
<reference evidence="3 4" key="1">
    <citation type="submission" date="2017-09" db="EMBL/GenBank/DDBJ databases">
        <title>Genomic, metabolic, and phenotypic characteristics of bacterial isolates from the natural microbiome of the model nematode Caenorhabditis elegans.</title>
        <authorList>
            <person name="Zimmermann J."/>
            <person name="Obeng N."/>
            <person name="Yang W."/>
            <person name="Obeng O."/>
            <person name="Kissoyan K."/>
            <person name="Pees B."/>
            <person name="Dirksen P."/>
            <person name="Hoppner M."/>
            <person name="Franke A."/>
            <person name="Rosenstiel P."/>
            <person name="Leippe M."/>
            <person name="Dierking K."/>
            <person name="Kaleta C."/>
            <person name="Schulenburg H."/>
        </authorList>
    </citation>
    <scope>NUCLEOTIDE SEQUENCE [LARGE SCALE GENOMIC DNA]</scope>
    <source>
        <strain evidence="3 4">MYb73</strain>
    </source>
</reference>
<gene>
    <name evidence="3" type="ORF">CLM73_13875</name>
</gene>
<evidence type="ECO:0000313" key="4">
    <source>
        <dbReference type="Proteomes" id="UP000239477"/>
    </source>
</evidence>
<evidence type="ECO:0008006" key="5">
    <source>
        <dbReference type="Google" id="ProtNLM"/>
    </source>
</evidence>
<name>A0A2S0I7X1_9BURK</name>
<evidence type="ECO:0000256" key="2">
    <source>
        <dbReference type="SAM" id="SignalP"/>
    </source>
</evidence>
<dbReference type="RefSeq" id="WP_105238931.1">
    <property type="nucleotide sequence ID" value="NZ_CP023270.1"/>
</dbReference>
<dbReference type="OrthoDB" id="8666383at2"/>
<keyword evidence="2" id="KW-0732">Signal</keyword>
<dbReference type="EMBL" id="CP023270">
    <property type="protein sequence ID" value="AVJ28121.1"/>
    <property type="molecule type" value="Genomic_DNA"/>
</dbReference>
<accession>A0A2S0I7X1</accession>
<organism evidence="3 4">
    <name type="scientific">Achromobacter spanius</name>
    <dbReference type="NCBI Taxonomy" id="217203"/>
    <lineage>
        <taxon>Bacteria</taxon>
        <taxon>Pseudomonadati</taxon>
        <taxon>Pseudomonadota</taxon>
        <taxon>Betaproteobacteria</taxon>
        <taxon>Burkholderiales</taxon>
        <taxon>Alcaligenaceae</taxon>
        <taxon>Achromobacter</taxon>
    </lineage>
</organism>
<protein>
    <recommendedName>
        <fullName evidence="5">Lipoprotein</fullName>
    </recommendedName>
</protein>
<feature type="region of interest" description="Disordered" evidence="1">
    <location>
        <begin position="25"/>
        <end position="62"/>
    </location>
</feature>
<feature type="signal peptide" evidence="2">
    <location>
        <begin position="1"/>
        <end position="21"/>
    </location>
</feature>
<evidence type="ECO:0000313" key="3">
    <source>
        <dbReference type="EMBL" id="AVJ28121.1"/>
    </source>
</evidence>
<feature type="chain" id="PRO_5015591098" description="Lipoprotein" evidence="2">
    <location>
        <begin position="22"/>
        <end position="62"/>
    </location>
</feature>
<keyword evidence="4" id="KW-1185">Reference proteome</keyword>
<dbReference type="PROSITE" id="PS51257">
    <property type="entry name" value="PROKAR_LIPOPROTEIN"/>
    <property type="match status" value="1"/>
</dbReference>